<proteinExistence type="predicted"/>
<keyword evidence="3" id="KW-1185">Reference proteome</keyword>
<dbReference type="HOGENOM" id="CLU_180209_0_0_1"/>
<name>B0DA17_LACBS</name>
<gene>
    <name evidence="2" type="ORF">LACBIDRAFT_297114</name>
</gene>
<dbReference type="Proteomes" id="UP000001194">
    <property type="component" value="Unassembled WGS sequence"/>
</dbReference>
<evidence type="ECO:0000313" key="2">
    <source>
        <dbReference type="EMBL" id="EDR08682.1"/>
    </source>
</evidence>
<organism evidence="3">
    <name type="scientific">Laccaria bicolor (strain S238N-H82 / ATCC MYA-4686)</name>
    <name type="common">Bicoloured deceiver</name>
    <name type="synonym">Laccaria laccata var. bicolor</name>
    <dbReference type="NCBI Taxonomy" id="486041"/>
    <lineage>
        <taxon>Eukaryota</taxon>
        <taxon>Fungi</taxon>
        <taxon>Dikarya</taxon>
        <taxon>Basidiomycota</taxon>
        <taxon>Agaricomycotina</taxon>
        <taxon>Agaricomycetes</taxon>
        <taxon>Agaricomycetidae</taxon>
        <taxon>Agaricales</taxon>
        <taxon>Agaricineae</taxon>
        <taxon>Hydnangiaceae</taxon>
        <taxon>Laccaria</taxon>
    </lineage>
</organism>
<dbReference type="EMBL" id="DS547101">
    <property type="protein sequence ID" value="EDR08682.1"/>
    <property type="molecule type" value="Genomic_DNA"/>
</dbReference>
<evidence type="ECO:0000256" key="1">
    <source>
        <dbReference type="SAM" id="MobiDB-lite"/>
    </source>
</evidence>
<reference evidence="2 3" key="1">
    <citation type="journal article" date="2008" name="Nature">
        <title>The genome of Laccaria bicolor provides insights into mycorrhizal symbiosis.</title>
        <authorList>
            <person name="Martin F."/>
            <person name="Aerts A."/>
            <person name="Ahren D."/>
            <person name="Brun A."/>
            <person name="Danchin E.G.J."/>
            <person name="Duchaussoy F."/>
            <person name="Gibon J."/>
            <person name="Kohler A."/>
            <person name="Lindquist E."/>
            <person name="Pereda V."/>
            <person name="Salamov A."/>
            <person name="Shapiro H.J."/>
            <person name="Wuyts J."/>
            <person name="Blaudez D."/>
            <person name="Buee M."/>
            <person name="Brokstein P."/>
            <person name="Canbaeck B."/>
            <person name="Cohen D."/>
            <person name="Courty P.E."/>
            <person name="Coutinho P.M."/>
            <person name="Delaruelle C."/>
            <person name="Detter J.C."/>
            <person name="Deveau A."/>
            <person name="DiFazio S."/>
            <person name="Duplessis S."/>
            <person name="Fraissinet-Tachet L."/>
            <person name="Lucic E."/>
            <person name="Frey-Klett P."/>
            <person name="Fourrey C."/>
            <person name="Feussner I."/>
            <person name="Gay G."/>
            <person name="Grimwood J."/>
            <person name="Hoegger P.J."/>
            <person name="Jain P."/>
            <person name="Kilaru S."/>
            <person name="Labbe J."/>
            <person name="Lin Y.C."/>
            <person name="Legue V."/>
            <person name="Le Tacon F."/>
            <person name="Marmeisse R."/>
            <person name="Melayah D."/>
            <person name="Montanini B."/>
            <person name="Muratet M."/>
            <person name="Nehls U."/>
            <person name="Niculita-Hirzel H."/>
            <person name="Oudot-Le Secq M.P."/>
            <person name="Peter M."/>
            <person name="Quesneville H."/>
            <person name="Rajashekar B."/>
            <person name="Reich M."/>
            <person name="Rouhier N."/>
            <person name="Schmutz J."/>
            <person name="Yin T."/>
            <person name="Chalot M."/>
            <person name="Henrissat B."/>
            <person name="Kuees U."/>
            <person name="Lucas S."/>
            <person name="Van de Peer Y."/>
            <person name="Podila G.K."/>
            <person name="Polle A."/>
            <person name="Pukkila P.J."/>
            <person name="Richardson P.M."/>
            <person name="Rouze P."/>
            <person name="Sanders I.R."/>
            <person name="Stajich J.E."/>
            <person name="Tunlid A."/>
            <person name="Tuskan G."/>
            <person name="Grigoriev I.V."/>
        </authorList>
    </citation>
    <scope>NUCLEOTIDE SEQUENCE [LARGE SCALE GENOMIC DNA]</scope>
    <source>
        <strain evidence="3">S238N-H82 / ATCC MYA-4686</strain>
    </source>
</reference>
<sequence>MLGCCLCTGHVIVYVSNLSLFLTVTITAPLRTGLAFRFSPPSAPFILSPQPAQRHPQAFPCSESLHSRGRASSDTDWTSLPGRKAPGFRPSLRFAHWPFSL</sequence>
<protein>
    <submittedName>
        <fullName evidence="2">Predicted protein</fullName>
    </submittedName>
</protein>
<accession>B0DA17</accession>
<dbReference type="GeneID" id="6076347"/>
<dbReference type="RefSeq" id="XP_001880907.1">
    <property type="nucleotide sequence ID" value="XM_001880872.1"/>
</dbReference>
<dbReference type="AlphaFoldDB" id="B0DA17"/>
<feature type="region of interest" description="Disordered" evidence="1">
    <location>
        <begin position="50"/>
        <end position="82"/>
    </location>
</feature>
<dbReference type="InParanoid" id="B0DA17"/>
<evidence type="ECO:0000313" key="3">
    <source>
        <dbReference type="Proteomes" id="UP000001194"/>
    </source>
</evidence>
<dbReference type="KEGG" id="lbc:LACBIDRAFT_297114"/>